<accession>A0A1H0I2V0</accession>
<name>A0A1H0I2V0_9ACTN</name>
<gene>
    <name evidence="2" type="ORF">SAMN05192576_3664</name>
</gene>
<proteinExistence type="predicted"/>
<dbReference type="Proteomes" id="UP000199004">
    <property type="component" value="Unassembled WGS sequence"/>
</dbReference>
<feature type="region of interest" description="Disordered" evidence="1">
    <location>
        <begin position="22"/>
        <end position="41"/>
    </location>
</feature>
<evidence type="ECO:0000256" key="1">
    <source>
        <dbReference type="SAM" id="MobiDB-lite"/>
    </source>
</evidence>
<sequence>MWAVIVFLVVGGVMLFIGISQGEDTSYGDKPGGTVQLGGPA</sequence>
<keyword evidence="3" id="KW-1185">Reference proteome</keyword>
<protein>
    <submittedName>
        <fullName evidence="2">Uncharacterized protein</fullName>
    </submittedName>
</protein>
<evidence type="ECO:0000313" key="3">
    <source>
        <dbReference type="Proteomes" id="UP000199004"/>
    </source>
</evidence>
<organism evidence="2 3">
    <name type="scientific">Nocardioides szechwanensis</name>
    <dbReference type="NCBI Taxonomy" id="1005944"/>
    <lineage>
        <taxon>Bacteria</taxon>
        <taxon>Bacillati</taxon>
        <taxon>Actinomycetota</taxon>
        <taxon>Actinomycetes</taxon>
        <taxon>Propionibacteriales</taxon>
        <taxon>Nocardioidaceae</taxon>
        <taxon>Nocardioides</taxon>
    </lineage>
</organism>
<dbReference type="AlphaFoldDB" id="A0A1H0I2V0"/>
<evidence type="ECO:0000313" key="2">
    <source>
        <dbReference type="EMBL" id="SDO25776.1"/>
    </source>
</evidence>
<reference evidence="2 3" key="1">
    <citation type="submission" date="2016-10" db="EMBL/GenBank/DDBJ databases">
        <authorList>
            <person name="de Groot N.N."/>
        </authorList>
    </citation>
    <scope>NUCLEOTIDE SEQUENCE [LARGE SCALE GENOMIC DNA]</scope>
    <source>
        <strain evidence="2 3">CGMCC 1.11147</strain>
    </source>
</reference>
<dbReference type="STRING" id="1005944.SAMN05192576_3664"/>
<dbReference type="EMBL" id="FNIC01000007">
    <property type="protein sequence ID" value="SDO25776.1"/>
    <property type="molecule type" value="Genomic_DNA"/>
</dbReference>